<organism evidence="6 7">
    <name type="scientific">Actinomadura fulvescens</name>
    <dbReference type="NCBI Taxonomy" id="46160"/>
    <lineage>
        <taxon>Bacteria</taxon>
        <taxon>Bacillati</taxon>
        <taxon>Actinomycetota</taxon>
        <taxon>Actinomycetes</taxon>
        <taxon>Streptosporangiales</taxon>
        <taxon>Thermomonosporaceae</taxon>
        <taxon>Actinomadura</taxon>
    </lineage>
</organism>
<dbReference type="Gene3D" id="3.40.50.1820">
    <property type="entry name" value="alpha/beta hydrolase"/>
    <property type="match status" value="1"/>
</dbReference>
<evidence type="ECO:0000313" key="7">
    <source>
        <dbReference type="Proteomes" id="UP001501509"/>
    </source>
</evidence>
<evidence type="ECO:0000313" key="6">
    <source>
        <dbReference type="EMBL" id="GAA2620109.1"/>
    </source>
</evidence>
<dbReference type="InterPro" id="IPR019826">
    <property type="entry name" value="Carboxylesterase_B_AS"/>
</dbReference>
<protein>
    <recommendedName>
        <fullName evidence="3">Carboxylic ester hydrolase</fullName>
        <ecNumber evidence="3">3.1.1.-</ecNumber>
    </recommendedName>
</protein>
<sequence length="527" mass="56051">MSLVRSRVRVAVAAGLVTVATSAVTIQNAAAQPTQSAVGVGRSGSPVVATDAGVVRGATDATTDRFQGIPYAAPPTGRHRWTPPRPVARWNGIRPATDLAPRCVQVSKAPTSEDCLYLNVYTPKGAAHRGKRLPVMVYIHGGALTSGTGGAYDPTKLVERGTVVVTINYRLGMLGFLAHPALAARDGSAGNYGLMDQQAALRWVQRNIGRFGGERGNVTVFGESAGGLSVLAQLASPGAAGLFSAAINQSGAYNLSLQTLADAKAEGEAYGAAVGCTAQTAGCLRSLSPAALLARQKAILFLQTDGKILPRSLDRAFRSGAFHRVPVVNGTTHDESTYFVATNYDLAGRRVTSDNYLDGIRQMASLSEDDAKRVADRYPLTDYPDPASALAAVATDASFACPALRLDAWLARRVPTYAYEFNDRNAPQLYLGKVSFPYGASHASELQYLFDVRNAVYPAPLSDEQQVLAATMRRHWAAFAKTHRPAPGQWPAYTATRRQMMSYATPSTTLTSGFAADHKCGLWASLQ</sequence>
<feature type="signal peptide" evidence="3">
    <location>
        <begin position="1"/>
        <end position="31"/>
    </location>
</feature>
<name>A0ABN3Q8B8_9ACTN</name>
<dbReference type="Proteomes" id="UP001501509">
    <property type="component" value="Unassembled WGS sequence"/>
</dbReference>
<reference evidence="6 7" key="1">
    <citation type="journal article" date="2019" name="Int. J. Syst. Evol. Microbiol.">
        <title>The Global Catalogue of Microorganisms (GCM) 10K type strain sequencing project: providing services to taxonomists for standard genome sequencing and annotation.</title>
        <authorList>
            <consortium name="The Broad Institute Genomics Platform"/>
            <consortium name="The Broad Institute Genome Sequencing Center for Infectious Disease"/>
            <person name="Wu L."/>
            <person name="Ma J."/>
        </authorList>
    </citation>
    <scope>NUCLEOTIDE SEQUENCE [LARGE SCALE GENOMIC DNA]</scope>
    <source>
        <strain evidence="6 7">JCM 6833</strain>
    </source>
</reference>
<evidence type="ECO:0000259" key="5">
    <source>
        <dbReference type="Pfam" id="PF00135"/>
    </source>
</evidence>
<dbReference type="Pfam" id="PF00135">
    <property type="entry name" value="COesterase"/>
    <property type="match status" value="1"/>
</dbReference>
<dbReference type="PROSITE" id="PS00941">
    <property type="entry name" value="CARBOXYLESTERASE_B_2"/>
    <property type="match status" value="1"/>
</dbReference>
<dbReference type="RefSeq" id="WP_344546286.1">
    <property type="nucleotide sequence ID" value="NZ_BAAATD010000010.1"/>
</dbReference>
<feature type="domain" description="Carboxylesterase type B" evidence="5">
    <location>
        <begin position="45"/>
        <end position="512"/>
    </location>
</feature>
<dbReference type="InterPro" id="IPR019819">
    <property type="entry name" value="Carboxylesterase_B_CS"/>
</dbReference>
<comment type="caution">
    <text evidence="6">The sequence shown here is derived from an EMBL/GenBank/DDBJ whole genome shotgun (WGS) entry which is preliminary data.</text>
</comment>
<keyword evidence="2 3" id="KW-0378">Hydrolase</keyword>
<feature type="chain" id="PRO_5044953823" description="Carboxylic ester hydrolase" evidence="3">
    <location>
        <begin position="32"/>
        <end position="527"/>
    </location>
</feature>
<keyword evidence="7" id="KW-1185">Reference proteome</keyword>
<dbReference type="InterPro" id="IPR029058">
    <property type="entry name" value="AB_hydrolase_fold"/>
</dbReference>
<comment type="similarity">
    <text evidence="1 3">Belongs to the type-B carboxylesterase/lipase family.</text>
</comment>
<dbReference type="PANTHER" id="PTHR11559">
    <property type="entry name" value="CARBOXYLESTERASE"/>
    <property type="match status" value="1"/>
</dbReference>
<evidence type="ECO:0000256" key="1">
    <source>
        <dbReference type="ARBA" id="ARBA00005964"/>
    </source>
</evidence>
<dbReference type="SUPFAM" id="SSF53474">
    <property type="entry name" value="alpha/beta-Hydrolases"/>
    <property type="match status" value="1"/>
</dbReference>
<dbReference type="PROSITE" id="PS00122">
    <property type="entry name" value="CARBOXYLESTERASE_B_1"/>
    <property type="match status" value="1"/>
</dbReference>
<evidence type="ECO:0000256" key="4">
    <source>
        <dbReference type="SAM" id="MobiDB-lite"/>
    </source>
</evidence>
<proteinExistence type="inferred from homology"/>
<keyword evidence="3" id="KW-0732">Signal</keyword>
<evidence type="ECO:0000256" key="2">
    <source>
        <dbReference type="ARBA" id="ARBA00022801"/>
    </source>
</evidence>
<accession>A0ABN3Q8B8</accession>
<dbReference type="InterPro" id="IPR002018">
    <property type="entry name" value="CarbesteraseB"/>
</dbReference>
<dbReference type="EC" id="3.1.1.-" evidence="3"/>
<feature type="region of interest" description="Disordered" evidence="4">
    <location>
        <begin position="66"/>
        <end position="85"/>
    </location>
</feature>
<evidence type="ECO:0000256" key="3">
    <source>
        <dbReference type="RuleBase" id="RU361235"/>
    </source>
</evidence>
<dbReference type="EMBL" id="BAAATD010000010">
    <property type="protein sequence ID" value="GAA2620109.1"/>
    <property type="molecule type" value="Genomic_DNA"/>
</dbReference>
<dbReference type="InterPro" id="IPR050309">
    <property type="entry name" value="Type-B_Carboxylest/Lipase"/>
</dbReference>
<gene>
    <name evidence="6" type="ORF">GCM10010411_64870</name>
</gene>